<dbReference type="Proteomes" id="UP000292052">
    <property type="component" value="Unassembled WGS sequence"/>
</dbReference>
<accession>A0A482VXZ6</accession>
<gene>
    <name evidence="1" type="ORF">BDFB_008192</name>
</gene>
<dbReference type="AlphaFoldDB" id="A0A482VXZ6"/>
<comment type="caution">
    <text evidence="1">The sequence shown here is derived from an EMBL/GenBank/DDBJ whole genome shotgun (WGS) entry which is preliminary data.</text>
</comment>
<keyword evidence="2" id="KW-1185">Reference proteome</keyword>
<protein>
    <submittedName>
        <fullName evidence="1">Uncharacterized protein</fullName>
    </submittedName>
</protein>
<evidence type="ECO:0000313" key="1">
    <source>
        <dbReference type="EMBL" id="RZC37670.1"/>
    </source>
</evidence>
<reference evidence="1 2" key="1">
    <citation type="submission" date="2017-03" db="EMBL/GenBank/DDBJ databases">
        <title>Genome of the blue death feigning beetle - Asbolus verrucosus.</title>
        <authorList>
            <person name="Rider S.D."/>
        </authorList>
    </citation>
    <scope>NUCLEOTIDE SEQUENCE [LARGE SCALE GENOMIC DNA]</scope>
    <source>
        <strain evidence="1">Butters</strain>
        <tissue evidence="1">Head and leg muscle</tissue>
    </source>
</reference>
<dbReference type="EMBL" id="QDEB01050434">
    <property type="protein sequence ID" value="RZC37670.1"/>
    <property type="molecule type" value="Genomic_DNA"/>
</dbReference>
<evidence type="ECO:0000313" key="2">
    <source>
        <dbReference type="Proteomes" id="UP000292052"/>
    </source>
</evidence>
<sequence>METEEATPAVTSNLLSENSRNLYKNEYQSVTTWCKSKPPDEKFLMKKEPFSIGLLRSRRCEKLKKKMAVEEIEDKGSFLILKIPDTKINRK</sequence>
<name>A0A482VXZ6_ASBVE</name>
<proteinExistence type="predicted"/>
<organism evidence="1 2">
    <name type="scientific">Asbolus verrucosus</name>
    <name type="common">Desert ironclad beetle</name>
    <dbReference type="NCBI Taxonomy" id="1661398"/>
    <lineage>
        <taxon>Eukaryota</taxon>
        <taxon>Metazoa</taxon>
        <taxon>Ecdysozoa</taxon>
        <taxon>Arthropoda</taxon>
        <taxon>Hexapoda</taxon>
        <taxon>Insecta</taxon>
        <taxon>Pterygota</taxon>
        <taxon>Neoptera</taxon>
        <taxon>Endopterygota</taxon>
        <taxon>Coleoptera</taxon>
        <taxon>Polyphaga</taxon>
        <taxon>Cucujiformia</taxon>
        <taxon>Tenebrionidae</taxon>
        <taxon>Pimeliinae</taxon>
        <taxon>Asbolus</taxon>
    </lineage>
</organism>